<organism evidence="1 2">
    <name type="scientific">Niabella pedocola</name>
    <dbReference type="NCBI Taxonomy" id="1752077"/>
    <lineage>
        <taxon>Bacteria</taxon>
        <taxon>Pseudomonadati</taxon>
        <taxon>Bacteroidota</taxon>
        <taxon>Chitinophagia</taxon>
        <taxon>Chitinophagales</taxon>
        <taxon>Chitinophagaceae</taxon>
        <taxon>Niabella</taxon>
    </lineage>
</organism>
<dbReference type="RefSeq" id="WP_231002525.1">
    <property type="nucleotide sequence ID" value="NZ_JAJNEC010000003.1"/>
</dbReference>
<proteinExistence type="predicted"/>
<comment type="caution">
    <text evidence="1">The sequence shown here is derived from an EMBL/GenBank/DDBJ whole genome shotgun (WGS) entry which is preliminary data.</text>
</comment>
<sequence length="121" mass="13668">MKYLIIAMLCCTTAARGQEATTPKKPAHLNLYSIPNPYIIDTATIKKLNDKFHAGIAGQDRMPVLLPYRTGKPILNAGKSINHAGRIPNLWNKPQKDSTTRDQRFYKRPLYYDVIPSLSAR</sequence>
<dbReference type="Proteomes" id="UP001199816">
    <property type="component" value="Unassembled WGS sequence"/>
</dbReference>
<accession>A0ABS8PKJ1</accession>
<name>A0ABS8PKJ1_9BACT</name>
<gene>
    <name evidence="1" type="ORF">LQ567_02530</name>
</gene>
<dbReference type="EMBL" id="JAJNEC010000003">
    <property type="protein sequence ID" value="MCD2421620.1"/>
    <property type="molecule type" value="Genomic_DNA"/>
</dbReference>
<evidence type="ECO:0000313" key="2">
    <source>
        <dbReference type="Proteomes" id="UP001199816"/>
    </source>
</evidence>
<keyword evidence="2" id="KW-1185">Reference proteome</keyword>
<protein>
    <submittedName>
        <fullName evidence="1">Uncharacterized protein</fullName>
    </submittedName>
</protein>
<evidence type="ECO:0000313" key="1">
    <source>
        <dbReference type="EMBL" id="MCD2421620.1"/>
    </source>
</evidence>
<reference evidence="1 2" key="1">
    <citation type="submission" date="2021-11" db="EMBL/GenBank/DDBJ databases">
        <title>Genomic of Niabella pedocola.</title>
        <authorList>
            <person name="Wu T."/>
        </authorList>
    </citation>
    <scope>NUCLEOTIDE SEQUENCE [LARGE SCALE GENOMIC DNA]</scope>
    <source>
        <strain evidence="1 2">JCM 31011</strain>
    </source>
</reference>